<accession>A0A2M7Z818</accession>
<dbReference type="InterPro" id="IPR035069">
    <property type="entry name" value="TTHA1013/TTHA0281-like"/>
</dbReference>
<dbReference type="PANTHER" id="PTHR34504">
    <property type="entry name" value="ANTITOXIN HICB"/>
    <property type="match status" value="1"/>
</dbReference>
<dbReference type="Gene3D" id="3.30.160.250">
    <property type="match status" value="1"/>
</dbReference>
<dbReference type="PANTHER" id="PTHR34504:SF2">
    <property type="entry name" value="UPF0150 PROTEIN SSL0259"/>
    <property type="match status" value="1"/>
</dbReference>
<gene>
    <name evidence="2" type="ORF">CO134_03845</name>
</gene>
<sequence length="84" mass="9570">MKYYTFRTIIEPDENNTYHGWVPALKGCHTFGDSIEETKKNLKEAIEVYVESLEIDGEPIPQEQGLESFETIALATPVSQESYV</sequence>
<protein>
    <submittedName>
        <fullName evidence="2">Type II toxin-antitoxin system HicB family antitoxin</fullName>
    </submittedName>
</protein>
<dbReference type="EMBL" id="PFVG01000103">
    <property type="protein sequence ID" value="PJA91728.1"/>
    <property type="molecule type" value="Genomic_DNA"/>
</dbReference>
<reference evidence="3" key="1">
    <citation type="submission" date="2017-09" db="EMBL/GenBank/DDBJ databases">
        <title>Depth-based differentiation of microbial function through sediment-hosted aquifers and enrichment of novel symbionts in the deep terrestrial subsurface.</title>
        <authorList>
            <person name="Probst A.J."/>
            <person name="Ladd B."/>
            <person name="Jarett J.K."/>
            <person name="Geller-Mcgrath D.E."/>
            <person name="Sieber C.M.K."/>
            <person name="Emerson J.B."/>
            <person name="Anantharaman K."/>
            <person name="Thomas B.C."/>
            <person name="Malmstrom R."/>
            <person name="Stieglmeier M."/>
            <person name="Klingl A."/>
            <person name="Woyke T."/>
            <person name="Ryan C.M."/>
            <person name="Banfield J.F."/>
        </authorList>
    </citation>
    <scope>NUCLEOTIDE SEQUENCE [LARGE SCALE GENOMIC DNA]</scope>
</reference>
<proteinExistence type="predicted"/>
<dbReference type="InterPro" id="IPR031807">
    <property type="entry name" value="HicB-like"/>
</dbReference>
<evidence type="ECO:0000313" key="3">
    <source>
        <dbReference type="Proteomes" id="UP000229569"/>
    </source>
</evidence>
<dbReference type="Proteomes" id="UP000229569">
    <property type="component" value="Unassembled WGS sequence"/>
</dbReference>
<dbReference type="Pfam" id="PF15919">
    <property type="entry name" value="HicB_lk_antitox"/>
    <property type="match status" value="1"/>
</dbReference>
<name>A0A2M7Z818_9BACT</name>
<comment type="caution">
    <text evidence="2">The sequence shown here is derived from an EMBL/GenBank/DDBJ whole genome shotgun (WGS) entry which is preliminary data.</text>
</comment>
<dbReference type="SUPFAM" id="SSF143100">
    <property type="entry name" value="TTHA1013/TTHA0281-like"/>
    <property type="match status" value="1"/>
</dbReference>
<evidence type="ECO:0000313" key="2">
    <source>
        <dbReference type="EMBL" id="PJA91728.1"/>
    </source>
</evidence>
<dbReference type="AlphaFoldDB" id="A0A2M7Z818"/>
<evidence type="ECO:0000259" key="1">
    <source>
        <dbReference type="Pfam" id="PF15919"/>
    </source>
</evidence>
<dbReference type="InterPro" id="IPR051404">
    <property type="entry name" value="TA_system_antitoxin"/>
</dbReference>
<organism evidence="2 3">
    <name type="scientific">Candidatus Kuenenbacteria bacterium CG_4_9_14_3_um_filter_39_14</name>
    <dbReference type="NCBI Taxonomy" id="1974616"/>
    <lineage>
        <taxon>Bacteria</taxon>
        <taxon>Candidatus Kueneniibacteriota</taxon>
    </lineage>
</organism>
<feature type="domain" description="HicB-like antitoxin of toxin-antitoxin system" evidence="1">
    <location>
        <begin position="8"/>
        <end position="69"/>
    </location>
</feature>